<evidence type="ECO:0000256" key="4">
    <source>
        <dbReference type="ARBA" id="ARBA00022692"/>
    </source>
</evidence>
<protein>
    <submittedName>
        <fullName evidence="12">Uncharacterized protein</fullName>
    </submittedName>
</protein>
<dbReference type="Pfam" id="PF01222">
    <property type="entry name" value="ERG4_ERG24"/>
    <property type="match status" value="1"/>
</dbReference>
<proteinExistence type="inferred from homology"/>
<name>A0A9P0B2C7_BRAAE</name>
<dbReference type="InterPro" id="IPR001171">
    <property type="entry name" value="ERG24_DHCR-like"/>
</dbReference>
<feature type="transmembrane region" description="Helical" evidence="11">
    <location>
        <begin position="339"/>
        <end position="360"/>
    </location>
</feature>
<evidence type="ECO:0000313" key="12">
    <source>
        <dbReference type="EMBL" id="CAH0553347.1"/>
    </source>
</evidence>
<feature type="compositionally biased region" description="Basic and acidic residues" evidence="10">
    <location>
        <begin position="12"/>
        <end position="24"/>
    </location>
</feature>
<dbReference type="PANTHER" id="PTHR21257:SF55">
    <property type="entry name" value="DELTA(14)-STEROL REDUCTASE LBR"/>
    <property type="match status" value="1"/>
</dbReference>
<feature type="transmembrane region" description="Helical" evidence="11">
    <location>
        <begin position="514"/>
        <end position="531"/>
    </location>
</feature>
<feature type="transmembrane region" description="Helical" evidence="11">
    <location>
        <begin position="309"/>
        <end position="327"/>
    </location>
</feature>
<dbReference type="Proteomes" id="UP001154078">
    <property type="component" value="Chromosome 3"/>
</dbReference>
<comment type="similarity">
    <text evidence="2">Belongs to the ERG4/ERG24 family.</text>
</comment>
<feature type="compositionally biased region" description="Low complexity" evidence="10">
    <location>
        <begin position="70"/>
        <end position="86"/>
    </location>
</feature>
<comment type="subcellular location">
    <subcellularLocation>
        <location evidence="1">Nucleus inner membrane</location>
        <topology evidence="1">Multi-pass membrane protein</topology>
    </subcellularLocation>
</comment>
<keyword evidence="5 11" id="KW-1133">Transmembrane helix</keyword>
<keyword evidence="7 11" id="KW-0472">Membrane</keyword>
<dbReference type="OrthoDB" id="5326588at2759"/>
<keyword evidence="6" id="KW-0238">DNA-binding</keyword>
<accession>A0A9P0B2C7</accession>
<evidence type="ECO:0000256" key="8">
    <source>
        <dbReference type="ARBA" id="ARBA00023170"/>
    </source>
</evidence>
<keyword evidence="4 11" id="KW-0812">Transmembrane</keyword>
<reference evidence="12" key="1">
    <citation type="submission" date="2021-12" db="EMBL/GenBank/DDBJ databases">
        <authorList>
            <person name="King R."/>
        </authorList>
    </citation>
    <scope>NUCLEOTIDE SEQUENCE</scope>
</reference>
<evidence type="ECO:0000256" key="10">
    <source>
        <dbReference type="SAM" id="MobiDB-lite"/>
    </source>
</evidence>
<dbReference type="GO" id="GO:0050613">
    <property type="term" value="F:Delta14-sterol reductase activity"/>
    <property type="evidence" value="ECO:0007669"/>
    <property type="project" value="TreeGrafter"/>
</dbReference>
<evidence type="ECO:0000256" key="1">
    <source>
        <dbReference type="ARBA" id="ARBA00004473"/>
    </source>
</evidence>
<dbReference type="GO" id="GO:0006695">
    <property type="term" value="P:cholesterol biosynthetic process"/>
    <property type="evidence" value="ECO:0007669"/>
    <property type="project" value="TreeGrafter"/>
</dbReference>
<evidence type="ECO:0000256" key="3">
    <source>
        <dbReference type="ARBA" id="ARBA00022553"/>
    </source>
</evidence>
<feature type="transmembrane region" description="Helical" evidence="11">
    <location>
        <begin position="263"/>
        <end position="288"/>
    </location>
</feature>
<dbReference type="AlphaFoldDB" id="A0A9P0B2C7"/>
<feature type="compositionally biased region" description="Basic and acidic residues" evidence="10">
    <location>
        <begin position="112"/>
        <end position="122"/>
    </location>
</feature>
<evidence type="ECO:0000256" key="2">
    <source>
        <dbReference type="ARBA" id="ARBA00005402"/>
    </source>
</evidence>
<dbReference type="Gene3D" id="1.20.120.1630">
    <property type="match status" value="1"/>
</dbReference>
<feature type="transmembrane region" description="Helical" evidence="11">
    <location>
        <begin position="586"/>
        <end position="610"/>
    </location>
</feature>
<evidence type="ECO:0000256" key="7">
    <source>
        <dbReference type="ARBA" id="ARBA00023136"/>
    </source>
</evidence>
<feature type="region of interest" description="Disordered" evidence="10">
    <location>
        <begin position="1"/>
        <end position="126"/>
    </location>
</feature>
<gene>
    <name evidence="12" type="ORF">MELIAE_LOCUS5357</name>
</gene>
<dbReference type="EMBL" id="OV121134">
    <property type="protein sequence ID" value="CAH0553347.1"/>
    <property type="molecule type" value="Genomic_DNA"/>
</dbReference>
<feature type="transmembrane region" description="Helical" evidence="11">
    <location>
        <begin position="483"/>
        <end position="502"/>
    </location>
</feature>
<dbReference type="GO" id="GO:0003677">
    <property type="term" value="F:DNA binding"/>
    <property type="evidence" value="ECO:0007669"/>
    <property type="project" value="UniProtKB-KW"/>
</dbReference>
<evidence type="ECO:0000256" key="11">
    <source>
        <dbReference type="SAM" id="Phobius"/>
    </source>
</evidence>
<sequence length="643" mass="71430">MVGKTKIPLKTASEKVETADVEVKKRGRSPGRKSPSRTKSPSRAEKKSPVINKSPARNRSPGRVKKAESPSRSSPSRRSPARQSSKSQEEPKSVSRRKQIVIDSEEDSDYVEPTKEVKEKPKATVRGRTRRIDIEIEPVKIFDSIKDLGSDDETTSFVSSSSSAKRVTRSQNRDVERVVHLKHFEAVSKKLGEFSDEDDVSDIKKASDLLNISGGKKSRDFSGALGALAFVLLIPAAVVLLNSCEGISCSFKRTPAMDKLKFLITWFDLKASLVYVAFLTVMAVLTALPFGGKRISGLPNKQGKLDYNINSLFTFAIVLSIEIGLQLRNIPVLNYIIDHTFHFLIASIASALVISLYAYIRSFYVSVSALNINSVGRSRLYSFFVGKETSPRIFGIIDLKLYVTRISVIGTLLINTAYLCKSLGVLSPLPKNENGTQQAFDIKSLNYDPTVLVYFALTTVYLLDYLFAEQTSISSYKIHHSGFGYAAAIGSLLYPFVFAPVIRHIVYLNVKHNVWVLSTISLVFLIGYIFYRVSNNQKHAFKKNPYSPAVAHFDTIPTAQGNKLLASGFWGIVRHPNYLGDILMNLSLGAFVLSVPLALGILGIVLNLIYKSARDNSRCQQKYGAAWDRYCLKVKNILVPKIF</sequence>
<dbReference type="GO" id="GO:0005789">
    <property type="term" value="C:endoplasmic reticulum membrane"/>
    <property type="evidence" value="ECO:0007669"/>
    <property type="project" value="TreeGrafter"/>
</dbReference>
<feature type="compositionally biased region" description="Basic residues" evidence="10">
    <location>
        <begin position="25"/>
        <end position="36"/>
    </location>
</feature>
<dbReference type="GO" id="GO:0005637">
    <property type="term" value="C:nuclear inner membrane"/>
    <property type="evidence" value="ECO:0007669"/>
    <property type="project" value="UniProtKB-SubCell"/>
</dbReference>
<keyword evidence="13" id="KW-1185">Reference proteome</keyword>
<feature type="transmembrane region" description="Helical" evidence="11">
    <location>
        <begin position="451"/>
        <end position="468"/>
    </location>
</feature>
<organism evidence="12 13">
    <name type="scientific">Brassicogethes aeneus</name>
    <name type="common">Rape pollen beetle</name>
    <name type="synonym">Meligethes aeneus</name>
    <dbReference type="NCBI Taxonomy" id="1431903"/>
    <lineage>
        <taxon>Eukaryota</taxon>
        <taxon>Metazoa</taxon>
        <taxon>Ecdysozoa</taxon>
        <taxon>Arthropoda</taxon>
        <taxon>Hexapoda</taxon>
        <taxon>Insecta</taxon>
        <taxon>Pterygota</taxon>
        <taxon>Neoptera</taxon>
        <taxon>Endopterygota</taxon>
        <taxon>Coleoptera</taxon>
        <taxon>Polyphaga</taxon>
        <taxon>Cucujiformia</taxon>
        <taxon>Nitidulidae</taxon>
        <taxon>Meligethinae</taxon>
        <taxon>Brassicogethes</taxon>
    </lineage>
</organism>
<feature type="transmembrane region" description="Helical" evidence="11">
    <location>
        <begin position="221"/>
        <end position="243"/>
    </location>
</feature>
<dbReference type="PANTHER" id="PTHR21257">
    <property type="entry name" value="DELTA(14)-STEROL REDUCTASE"/>
    <property type="match status" value="1"/>
</dbReference>
<evidence type="ECO:0000256" key="5">
    <source>
        <dbReference type="ARBA" id="ARBA00022989"/>
    </source>
</evidence>
<keyword evidence="3" id="KW-0597">Phosphoprotein</keyword>
<evidence type="ECO:0000256" key="6">
    <source>
        <dbReference type="ARBA" id="ARBA00023125"/>
    </source>
</evidence>
<keyword evidence="9" id="KW-0539">Nucleus</keyword>
<evidence type="ECO:0000256" key="9">
    <source>
        <dbReference type="ARBA" id="ARBA00023242"/>
    </source>
</evidence>
<evidence type="ECO:0000313" key="13">
    <source>
        <dbReference type="Proteomes" id="UP001154078"/>
    </source>
</evidence>
<keyword evidence="8" id="KW-0675">Receptor</keyword>